<evidence type="ECO:0000313" key="4">
    <source>
        <dbReference type="Proteomes" id="UP000011087"/>
    </source>
</evidence>
<keyword evidence="4" id="KW-1185">Reference proteome</keyword>
<evidence type="ECO:0000313" key="3">
    <source>
        <dbReference type="EnsemblProtists" id="EKX38818"/>
    </source>
</evidence>
<dbReference type="EnsemblProtists" id="EKX38818">
    <property type="protein sequence ID" value="EKX38818"/>
    <property type="gene ID" value="GUITHDRAFT_154633"/>
</dbReference>
<evidence type="ECO:0000256" key="1">
    <source>
        <dbReference type="SAM" id="MobiDB-lite"/>
    </source>
</evidence>
<protein>
    <submittedName>
        <fullName evidence="2 3">Uncharacterized protein</fullName>
    </submittedName>
</protein>
<dbReference type="GeneID" id="17295507"/>
<feature type="region of interest" description="Disordered" evidence="1">
    <location>
        <begin position="66"/>
        <end position="94"/>
    </location>
</feature>
<name>L1IRG3_GUITC</name>
<sequence>MIDNVPIPIDFDIHKDAPSVQCPEELKISGENIVADISALSFEHDPFSREEILEWPFPNLRDSFNSSQCSKTKSSKHVSMSSPSMGKRLLQSSYDPDGGYTTTYASLHDGRARRLYNQSISRETM</sequence>
<organism evidence="2">
    <name type="scientific">Guillardia theta (strain CCMP2712)</name>
    <name type="common">Cryptophyte</name>
    <dbReference type="NCBI Taxonomy" id="905079"/>
    <lineage>
        <taxon>Eukaryota</taxon>
        <taxon>Cryptophyceae</taxon>
        <taxon>Pyrenomonadales</taxon>
        <taxon>Geminigeraceae</taxon>
        <taxon>Guillardia</taxon>
    </lineage>
</organism>
<gene>
    <name evidence="2" type="ORF">GUITHDRAFT_154633</name>
</gene>
<feature type="non-terminal residue" evidence="2">
    <location>
        <position position="125"/>
    </location>
</feature>
<dbReference type="EMBL" id="JH993045">
    <property type="protein sequence ID" value="EKX38818.1"/>
    <property type="molecule type" value="Genomic_DNA"/>
</dbReference>
<dbReference type="AlphaFoldDB" id="L1IRG3"/>
<dbReference type="HOGENOM" id="CLU_1998576_0_0_1"/>
<evidence type="ECO:0000313" key="2">
    <source>
        <dbReference type="EMBL" id="EKX38818.1"/>
    </source>
</evidence>
<reference evidence="2 4" key="1">
    <citation type="journal article" date="2012" name="Nature">
        <title>Algal genomes reveal evolutionary mosaicism and the fate of nucleomorphs.</title>
        <authorList>
            <consortium name="DOE Joint Genome Institute"/>
            <person name="Curtis B.A."/>
            <person name="Tanifuji G."/>
            <person name="Burki F."/>
            <person name="Gruber A."/>
            <person name="Irimia M."/>
            <person name="Maruyama S."/>
            <person name="Arias M.C."/>
            <person name="Ball S.G."/>
            <person name="Gile G.H."/>
            <person name="Hirakawa Y."/>
            <person name="Hopkins J.F."/>
            <person name="Kuo A."/>
            <person name="Rensing S.A."/>
            <person name="Schmutz J."/>
            <person name="Symeonidi A."/>
            <person name="Elias M."/>
            <person name="Eveleigh R.J."/>
            <person name="Herman E.K."/>
            <person name="Klute M.J."/>
            <person name="Nakayama T."/>
            <person name="Obornik M."/>
            <person name="Reyes-Prieto A."/>
            <person name="Armbrust E.V."/>
            <person name="Aves S.J."/>
            <person name="Beiko R.G."/>
            <person name="Coutinho P."/>
            <person name="Dacks J.B."/>
            <person name="Durnford D.G."/>
            <person name="Fast N.M."/>
            <person name="Green B.R."/>
            <person name="Grisdale C.J."/>
            <person name="Hempel F."/>
            <person name="Henrissat B."/>
            <person name="Hoppner M.P."/>
            <person name="Ishida K."/>
            <person name="Kim E."/>
            <person name="Koreny L."/>
            <person name="Kroth P.G."/>
            <person name="Liu Y."/>
            <person name="Malik S.B."/>
            <person name="Maier U.G."/>
            <person name="McRose D."/>
            <person name="Mock T."/>
            <person name="Neilson J.A."/>
            <person name="Onodera N.T."/>
            <person name="Poole A.M."/>
            <person name="Pritham E.J."/>
            <person name="Richards T.A."/>
            <person name="Rocap G."/>
            <person name="Roy S.W."/>
            <person name="Sarai C."/>
            <person name="Schaack S."/>
            <person name="Shirato S."/>
            <person name="Slamovits C.H."/>
            <person name="Spencer D.F."/>
            <person name="Suzuki S."/>
            <person name="Worden A.Z."/>
            <person name="Zauner S."/>
            <person name="Barry K."/>
            <person name="Bell C."/>
            <person name="Bharti A.K."/>
            <person name="Crow J.A."/>
            <person name="Grimwood J."/>
            <person name="Kramer R."/>
            <person name="Lindquist E."/>
            <person name="Lucas S."/>
            <person name="Salamov A."/>
            <person name="McFadden G.I."/>
            <person name="Lane C.E."/>
            <person name="Keeling P.J."/>
            <person name="Gray M.W."/>
            <person name="Grigoriev I.V."/>
            <person name="Archibald J.M."/>
        </authorList>
    </citation>
    <scope>NUCLEOTIDE SEQUENCE</scope>
    <source>
        <strain evidence="2 4">CCMP2712</strain>
    </source>
</reference>
<accession>L1IRG3</accession>
<dbReference type="RefSeq" id="XP_005825798.1">
    <property type="nucleotide sequence ID" value="XM_005825741.1"/>
</dbReference>
<dbReference type="KEGG" id="gtt:GUITHDRAFT_154633"/>
<reference evidence="4" key="2">
    <citation type="submission" date="2012-11" db="EMBL/GenBank/DDBJ databases">
        <authorList>
            <person name="Kuo A."/>
            <person name="Curtis B.A."/>
            <person name="Tanifuji G."/>
            <person name="Burki F."/>
            <person name="Gruber A."/>
            <person name="Irimia M."/>
            <person name="Maruyama S."/>
            <person name="Arias M.C."/>
            <person name="Ball S.G."/>
            <person name="Gile G.H."/>
            <person name="Hirakawa Y."/>
            <person name="Hopkins J.F."/>
            <person name="Rensing S.A."/>
            <person name="Schmutz J."/>
            <person name="Symeonidi A."/>
            <person name="Elias M."/>
            <person name="Eveleigh R.J."/>
            <person name="Herman E.K."/>
            <person name="Klute M.J."/>
            <person name="Nakayama T."/>
            <person name="Obornik M."/>
            <person name="Reyes-Prieto A."/>
            <person name="Armbrust E.V."/>
            <person name="Aves S.J."/>
            <person name="Beiko R.G."/>
            <person name="Coutinho P."/>
            <person name="Dacks J.B."/>
            <person name="Durnford D.G."/>
            <person name="Fast N.M."/>
            <person name="Green B.R."/>
            <person name="Grisdale C."/>
            <person name="Hempe F."/>
            <person name="Henrissat B."/>
            <person name="Hoppner M.P."/>
            <person name="Ishida K.-I."/>
            <person name="Kim E."/>
            <person name="Koreny L."/>
            <person name="Kroth P.G."/>
            <person name="Liu Y."/>
            <person name="Malik S.-B."/>
            <person name="Maier U.G."/>
            <person name="McRose D."/>
            <person name="Mock T."/>
            <person name="Neilson J.A."/>
            <person name="Onodera N.T."/>
            <person name="Poole A.M."/>
            <person name="Pritham E.J."/>
            <person name="Richards T.A."/>
            <person name="Rocap G."/>
            <person name="Roy S.W."/>
            <person name="Sarai C."/>
            <person name="Schaack S."/>
            <person name="Shirato S."/>
            <person name="Slamovits C.H."/>
            <person name="Spencer D.F."/>
            <person name="Suzuki S."/>
            <person name="Worden A.Z."/>
            <person name="Zauner S."/>
            <person name="Barry K."/>
            <person name="Bell C."/>
            <person name="Bharti A.K."/>
            <person name="Crow J.A."/>
            <person name="Grimwood J."/>
            <person name="Kramer R."/>
            <person name="Lindquist E."/>
            <person name="Lucas S."/>
            <person name="Salamov A."/>
            <person name="McFadden G.I."/>
            <person name="Lane C.E."/>
            <person name="Keeling P.J."/>
            <person name="Gray M.W."/>
            <person name="Grigoriev I.V."/>
            <person name="Archibald J.M."/>
        </authorList>
    </citation>
    <scope>NUCLEOTIDE SEQUENCE</scope>
    <source>
        <strain evidence="4">CCMP2712</strain>
    </source>
</reference>
<proteinExistence type="predicted"/>
<dbReference type="Proteomes" id="UP000011087">
    <property type="component" value="Unassembled WGS sequence"/>
</dbReference>
<dbReference type="PaxDb" id="55529-EKX38818"/>
<reference evidence="3" key="3">
    <citation type="submission" date="2016-03" db="UniProtKB">
        <authorList>
            <consortium name="EnsemblProtists"/>
        </authorList>
    </citation>
    <scope>IDENTIFICATION</scope>
</reference>